<accession>A0AAQ3UH29</accession>
<dbReference type="EMBL" id="CP144753">
    <property type="protein sequence ID" value="WVZ92493.1"/>
    <property type="molecule type" value="Genomic_DNA"/>
</dbReference>
<gene>
    <name evidence="1" type="ORF">U9M48_038553</name>
</gene>
<proteinExistence type="predicted"/>
<feature type="non-terminal residue" evidence="1">
    <location>
        <position position="254"/>
    </location>
</feature>
<evidence type="ECO:0000313" key="1">
    <source>
        <dbReference type="EMBL" id="WVZ92493.1"/>
    </source>
</evidence>
<reference evidence="1 2" key="1">
    <citation type="submission" date="2024-02" db="EMBL/GenBank/DDBJ databases">
        <title>High-quality chromosome-scale genome assembly of Pensacola bahiagrass (Paspalum notatum Flugge var. saurae).</title>
        <authorList>
            <person name="Vega J.M."/>
            <person name="Podio M."/>
            <person name="Orjuela J."/>
            <person name="Siena L.A."/>
            <person name="Pessino S.C."/>
            <person name="Combes M.C."/>
            <person name="Mariac C."/>
            <person name="Albertini E."/>
            <person name="Pupilli F."/>
            <person name="Ortiz J.P.A."/>
            <person name="Leblanc O."/>
        </authorList>
    </citation>
    <scope>NUCLEOTIDE SEQUENCE [LARGE SCALE GENOMIC DNA]</scope>
    <source>
        <strain evidence="1">R1</strain>
        <tissue evidence="1">Leaf</tissue>
    </source>
</reference>
<evidence type="ECO:0000313" key="2">
    <source>
        <dbReference type="Proteomes" id="UP001341281"/>
    </source>
</evidence>
<organism evidence="1 2">
    <name type="scientific">Paspalum notatum var. saurae</name>
    <dbReference type="NCBI Taxonomy" id="547442"/>
    <lineage>
        <taxon>Eukaryota</taxon>
        <taxon>Viridiplantae</taxon>
        <taxon>Streptophyta</taxon>
        <taxon>Embryophyta</taxon>
        <taxon>Tracheophyta</taxon>
        <taxon>Spermatophyta</taxon>
        <taxon>Magnoliopsida</taxon>
        <taxon>Liliopsida</taxon>
        <taxon>Poales</taxon>
        <taxon>Poaceae</taxon>
        <taxon>PACMAD clade</taxon>
        <taxon>Panicoideae</taxon>
        <taxon>Andropogonodae</taxon>
        <taxon>Paspaleae</taxon>
        <taxon>Paspalinae</taxon>
        <taxon>Paspalum</taxon>
    </lineage>
</organism>
<name>A0AAQ3UH29_PASNO</name>
<sequence>MGGSGAGLDVDDPMLPIGHRGIIVALDARLIPSRGSSTPCSPTLSAPTAPSSTPLSCTPHVVSCTGSSVGSPFAIRRLTRAGKKKLSKKHEINKRRALSSSAYHSNSGNIHVGVRPTNMKEKPLLELSRLVGQFWKHSQASSMISMARRYSLHPPEIIGQNYVLETVSLSKTTRILDLEGLSHDLKWTTNTSSCDSHVAPSDIPMEKLAEHTGLIELSRKGESSAENQIQGKLLSDWQAEVEYRMVMEDVTEMK</sequence>
<dbReference type="Proteomes" id="UP001341281">
    <property type="component" value="Chromosome 09"/>
</dbReference>
<protein>
    <submittedName>
        <fullName evidence="1">Uncharacterized protein</fullName>
    </submittedName>
</protein>
<dbReference type="AlphaFoldDB" id="A0AAQ3UH29"/>
<keyword evidence="2" id="KW-1185">Reference proteome</keyword>